<proteinExistence type="predicted"/>
<comment type="caution">
    <text evidence="2">The sequence shown here is derived from an EMBL/GenBank/DDBJ whole genome shotgun (WGS) entry which is preliminary data.</text>
</comment>
<name>A0AA38HQP6_9CUCU</name>
<protein>
    <submittedName>
        <fullName evidence="2">Uncharacterized protein</fullName>
    </submittedName>
</protein>
<reference evidence="2" key="1">
    <citation type="journal article" date="2023" name="G3 (Bethesda)">
        <title>Whole genome assemblies of Zophobas morio and Tenebrio molitor.</title>
        <authorList>
            <person name="Kaur S."/>
            <person name="Stinson S.A."/>
            <person name="diCenzo G.C."/>
        </authorList>
    </citation>
    <scope>NUCLEOTIDE SEQUENCE</scope>
    <source>
        <strain evidence="2">QUZm001</strain>
    </source>
</reference>
<keyword evidence="1" id="KW-0175">Coiled coil</keyword>
<keyword evidence="3" id="KW-1185">Reference proteome</keyword>
<evidence type="ECO:0000313" key="3">
    <source>
        <dbReference type="Proteomes" id="UP001168821"/>
    </source>
</evidence>
<evidence type="ECO:0000313" key="2">
    <source>
        <dbReference type="EMBL" id="KAJ3642180.1"/>
    </source>
</evidence>
<evidence type="ECO:0000256" key="1">
    <source>
        <dbReference type="SAM" id="Coils"/>
    </source>
</evidence>
<sequence>MCTSHGNVSYTTQRHDPLARISDCEVEGDRISCETRDDALLKIRKAKFSRGIVPELDENVSSDSLMVLESRFQNVSQVVIRQEEEISKLNSCCRSLQIDLEKSLASQKILVQQQQELEAESIELQEFMQAEKTTLSDALKEAENEMTRCQKQLTRKDKELQEKHDECKRMTKLSEQRWQENLSLQARMGALEAKCRELLVQQGSSVSGTAVALSALIGRLEGLVDELVTSYSISDQELEDVIFHNEAYSNSSSSPDATPEKCRKFLGDKTPSPKKGSSFVSAVINAIKNAAAQSPFAGHKDVSKENICADNSSPNELLDSETEPCLMMEHVLEDVVIPDGYTHNMISSCHSILSSQSDSFLDMSRSSYSTDMPSLCEIFPSFSLVDQVIEVDNLVTRLLKVIRIIQLENDDCMNELQEQRDRLSEQVDKQKETNKLVGKQLKDWEILGARLKTEVKELMHQLSKKNNEIDSIKTELNKQRDEVEKLNQDVCELSTALAKAELEMKMKDEEAAEAMKKWEESGEAPTPEVMARLNAAHKEVPQLKEKLAQKERHLDELTQEFLASRQVLTESLKEAVNEAKRQYEAIDNALEVLHNNQNVVQQCVPLAELQRELENTNFHSASVMPLAAPAADCNANAALLQAIASLQINTTA</sequence>
<accession>A0AA38HQP6</accession>
<dbReference type="Gene3D" id="1.20.1170.10">
    <property type="match status" value="1"/>
</dbReference>
<dbReference type="AlphaFoldDB" id="A0AA38HQP6"/>
<gene>
    <name evidence="2" type="ORF">Zmor_024988</name>
</gene>
<dbReference type="EMBL" id="JALNTZ010000008">
    <property type="protein sequence ID" value="KAJ3642180.1"/>
    <property type="molecule type" value="Genomic_DNA"/>
</dbReference>
<dbReference type="Proteomes" id="UP001168821">
    <property type="component" value="Unassembled WGS sequence"/>
</dbReference>
<feature type="coiled-coil region" evidence="1">
    <location>
        <begin position="110"/>
        <end position="159"/>
    </location>
</feature>
<organism evidence="2 3">
    <name type="scientific">Zophobas morio</name>
    <dbReference type="NCBI Taxonomy" id="2755281"/>
    <lineage>
        <taxon>Eukaryota</taxon>
        <taxon>Metazoa</taxon>
        <taxon>Ecdysozoa</taxon>
        <taxon>Arthropoda</taxon>
        <taxon>Hexapoda</taxon>
        <taxon>Insecta</taxon>
        <taxon>Pterygota</taxon>
        <taxon>Neoptera</taxon>
        <taxon>Endopterygota</taxon>
        <taxon>Coleoptera</taxon>
        <taxon>Polyphaga</taxon>
        <taxon>Cucujiformia</taxon>
        <taxon>Tenebrionidae</taxon>
        <taxon>Zophobas</taxon>
    </lineage>
</organism>
<feature type="coiled-coil region" evidence="1">
    <location>
        <begin position="402"/>
        <end position="596"/>
    </location>
</feature>